<dbReference type="PROSITE" id="PS50244">
    <property type="entry name" value="S5A_REDUCTASE"/>
    <property type="match status" value="1"/>
</dbReference>
<dbReference type="AlphaFoldDB" id="A0A543CNX5"/>
<dbReference type="EMBL" id="VFOZ01000001">
    <property type="protein sequence ID" value="TQL98804.1"/>
    <property type="molecule type" value="Genomic_DNA"/>
</dbReference>
<dbReference type="Pfam" id="PF06966">
    <property type="entry name" value="DUF1295"/>
    <property type="match status" value="1"/>
</dbReference>
<dbReference type="Gene3D" id="1.20.120.1630">
    <property type="match status" value="1"/>
</dbReference>
<dbReference type="RefSeq" id="WP_141957365.1">
    <property type="nucleotide sequence ID" value="NZ_VFOZ01000001.1"/>
</dbReference>
<keyword evidence="1" id="KW-0472">Membrane</keyword>
<dbReference type="PANTHER" id="PTHR32251:SF17">
    <property type="entry name" value="STEROID 5-ALPHA REDUCTASE C-TERMINAL DOMAIN-CONTAINING PROTEIN"/>
    <property type="match status" value="1"/>
</dbReference>
<sequence>MIFGWTLATVVVVLAVTFVVARSLGRHNVMDVAWGLGFAAVAVVGYATSDGDHGRRLLAVALTAIWGVRLGAHIAWRSRGGEEDPRYAALLDRAPGSRDAYALRKIYLTQGPIMWFVSLPVQVAMLEKGPIGVAAWIGAALWLVGFFFETVGDRQLARFRADPSSQGQVMDRGLWRYTRHPNYFGDACVWWGLFLIACDHWAGLLTVLSPVVMTFFLVKGTGKPLLEKGMRKTRPGYAEYAARTSGFLPLPPRRLPPRRSV</sequence>
<feature type="transmembrane region" description="Helical" evidence="1">
    <location>
        <begin position="31"/>
        <end position="48"/>
    </location>
</feature>
<dbReference type="PANTHER" id="PTHR32251">
    <property type="entry name" value="3-OXO-5-ALPHA-STEROID 4-DEHYDROGENASE"/>
    <property type="match status" value="1"/>
</dbReference>
<feature type="transmembrane region" description="Helical" evidence="1">
    <location>
        <begin position="189"/>
        <end position="218"/>
    </location>
</feature>
<evidence type="ECO:0000256" key="1">
    <source>
        <dbReference type="SAM" id="Phobius"/>
    </source>
</evidence>
<evidence type="ECO:0000313" key="3">
    <source>
        <dbReference type="Proteomes" id="UP000316096"/>
    </source>
</evidence>
<comment type="caution">
    <text evidence="2">The sequence shown here is derived from an EMBL/GenBank/DDBJ whole genome shotgun (WGS) entry which is preliminary data.</text>
</comment>
<name>A0A543CNX5_9ACTN</name>
<dbReference type="InterPro" id="IPR010721">
    <property type="entry name" value="UstE-like"/>
</dbReference>
<feature type="transmembrane region" description="Helical" evidence="1">
    <location>
        <begin position="131"/>
        <end position="148"/>
    </location>
</feature>
<evidence type="ECO:0000313" key="2">
    <source>
        <dbReference type="EMBL" id="TQL98804.1"/>
    </source>
</evidence>
<proteinExistence type="predicted"/>
<organism evidence="2 3">
    <name type="scientific">Actinoallomurus bryophytorum</name>
    <dbReference type="NCBI Taxonomy" id="1490222"/>
    <lineage>
        <taxon>Bacteria</taxon>
        <taxon>Bacillati</taxon>
        <taxon>Actinomycetota</taxon>
        <taxon>Actinomycetes</taxon>
        <taxon>Streptosporangiales</taxon>
        <taxon>Thermomonosporaceae</taxon>
        <taxon>Actinoallomurus</taxon>
    </lineage>
</organism>
<gene>
    <name evidence="2" type="ORF">FB559_4438</name>
</gene>
<reference evidence="2 3" key="1">
    <citation type="submission" date="2019-06" db="EMBL/GenBank/DDBJ databases">
        <title>Sequencing the genomes of 1000 actinobacteria strains.</title>
        <authorList>
            <person name="Klenk H.-P."/>
        </authorList>
    </citation>
    <scope>NUCLEOTIDE SEQUENCE [LARGE SCALE GENOMIC DNA]</scope>
    <source>
        <strain evidence="2 3">DSM 102200</strain>
    </source>
</reference>
<dbReference type="Proteomes" id="UP000316096">
    <property type="component" value="Unassembled WGS sequence"/>
</dbReference>
<keyword evidence="1" id="KW-0812">Transmembrane</keyword>
<protein>
    <submittedName>
        <fullName evidence="2">Steroid 5-alpha reductase family enzyme</fullName>
    </submittedName>
</protein>
<keyword evidence="1" id="KW-1133">Transmembrane helix</keyword>
<dbReference type="GO" id="GO:0016020">
    <property type="term" value="C:membrane"/>
    <property type="evidence" value="ECO:0007669"/>
    <property type="project" value="TreeGrafter"/>
</dbReference>
<dbReference type="OrthoDB" id="9779233at2"/>
<accession>A0A543CNX5</accession>
<keyword evidence="3" id="KW-1185">Reference proteome</keyword>